<evidence type="ECO:0000256" key="6">
    <source>
        <dbReference type="ARBA" id="ARBA00023136"/>
    </source>
</evidence>
<evidence type="ECO:0000256" key="5">
    <source>
        <dbReference type="ARBA" id="ARBA00022989"/>
    </source>
</evidence>
<feature type="transmembrane region" description="Helical" evidence="8">
    <location>
        <begin position="99"/>
        <end position="129"/>
    </location>
</feature>
<dbReference type="PANTHER" id="PTHR13505:SF7">
    <property type="entry name" value="TRANSMEMBRANE PROTEIN 208"/>
    <property type="match status" value="1"/>
</dbReference>
<dbReference type="OMA" id="GRPKYDA"/>
<dbReference type="GO" id="GO:0005789">
    <property type="term" value="C:endoplasmic reticulum membrane"/>
    <property type="evidence" value="ECO:0007669"/>
    <property type="project" value="UniProtKB-SubCell"/>
</dbReference>
<feature type="transmembrane region" description="Helical" evidence="8">
    <location>
        <begin position="45"/>
        <end position="63"/>
    </location>
</feature>
<dbReference type="STRING" id="796925.A0A137P2H2"/>
<dbReference type="EMBL" id="KQ964548">
    <property type="protein sequence ID" value="KXN69099.1"/>
    <property type="molecule type" value="Genomic_DNA"/>
</dbReference>
<comment type="subcellular location">
    <subcellularLocation>
        <location evidence="1">Endoplasmic reticulum membrane</location>
        <topology evidence="1">Multi-pass membrane protein</topology>
    </subcellularLocation>
</comment>
<dbReference type="InterPro" id="IPR008506">
    <property type="entry name" value="SND2/TMEM208"/>
</dbReference>
<feature type="compositionally biased region" description="Basic residues" evidence="7">
    <location>
        <begin position="178"/>
        <end position="195"/>
    </location>
</feature>
<evidence type="ECO:0000256" key="8">
    <source>
        <dbReference type="SAM" id="Phobius"/>
    </source>
</evidence>
<comment type="similarity">
    <text evidence="2">Belongs to the TMEM208 family.</text>
</comment>
<evidence type="ECO:0000313" key="10">
    <source>
        <dbReference type="Proteomes" id="UP000070444"/>
    </source>
</evidence>
<evidence type="ECO:0000256" key="7">
    <source>
        <dbReference type="SAM" id="MobiDB-lite"/>
    </source>
</evidence>
<dbReference type="OrthoDB" id="276296at2759"/>
<evidence type="ECO:0000313" key="9">
    <source>
        <dbReference type="EMBL" id="KXN69099.1"/>
    </source>
</evidence>
<dbReference type="PANTHER" id="PTHR13505">
    <property type="entry name" value="TRANSMEMBRANE PROTEIN 208"/>
    <property type="match status" value="1"/>
</dbReference>
<keyword evidence="3 8" id="KW-0812">Transmembrane</keyword>
<dbReference type="AlphaFoldDB" id="A0A137P2H2"/>
<dbReference type="Pfam" id="PF05620">
    <property type="entry name" value="TMEM208_SND2"/>
    <property type="match status" value="1"/>
</dbReference>
<dbReference type="GO" id="GO:0006624">
    <property type="term" value="P:vacuolar protein processing"/>
    <property type="evidence" value="ECO:0007669"/>
    <property type="project" value="TreeGrafter"/>
</dbReference>
<proteinExistence type="inferred from homology"/>
<evidence type="ECO:0000256" key="4">
    <source>
        <dbReference type="ARBA" id="ARBA00022824"/>
    </source>
</evidence>
<protein>
    <submittedName>
        <fullName evidence="9">DUF788-domain-containing protein</fullName>
    </submittedName>
</protein>
<dbReference type="GO" id="GO:0005773">
    <property type="term" value="C:vacuole"/>
    <property type="evidence" value="ECO:0007669"/>
    <property type="project" value="GOC"/>
</dbReference>
<keyword evidence="10" id="KW-1185">Reference proteome</keyword>
<gene>
    <name evidence="9" type="ORF">CONCODRAFT_18579</name>
</gene>
<feature type="transmembrane region" description="Helical" evidence="8">
    <location>
        <begin position="16"/>
        <end position="38"/>
    </location>
</feature>
<evidence type="ECO:0000256" key="1">
    <source>
        <dbReference type="ARBA" id="ARBA00004477"/>
    </source>
</evidence>
<name>A0A137P2H2_CONC2</name>
<organism evidence="9 10">
    <name type="scientific">Conidiobolus coronatus (strain ATCC 28846 / CBS 209.66 / NRRL 28638)</name>
    <name type="common">Delacroixia coronata</name>
    <dbReference type="NCBI Taxonomy" id="796925"/>
    <lineage>
        <taxon>Eukaryota</taxon>
        <taxon>Fungi</taxon>
        <taxon>Fungi incertae sedis</taxon>
        <taxon>Zoopagomycota</taxon>
        <taxon>Entomophthoromycotina</taxon>
        <taxon>Entomophthoromycetes</taxon>
        <taxon>Entomophthorales</taxon>
        <taxon>Ancylistaceae</taxon>
        <taxon>Conidiobolus</taxon>
    </lineage>
</organism>
<accession>A0A137P2H2</accession>
<evidence type="ECO:0000256" key="3">
    <source>
        <dbReference type="ARBA" id="ARBA00022692"/>
    </source>
</evidence>
<sequence length="195" mass="22394">MANQSGKKILANNQKILKYLNIVLPSIHIYYILVRFIFQWKSWTIGTIFAYLLTGGLSTWIVYQFNLYGNPECDRNGVPKGGQFIDLSDPGVISYTFDILYIIWFTLVLSTFTSYAWYLLLSVPAYAFYKAYTMKDKLPLGGQRQVPFDDAPAGAQQQQQQRVRGGNAAEPQPDSKRQQKLKKRQEKGHYKYAKA</sequence>
<keyword evidence="6 8" id="KW-0472">Membrane</keyword>
<reference evidence="9 10" key="1">
    <citation type="journal article" date="2015" name="Genome Biol. Evol.">
        <title>Phylogenomic analyses indicate that early fungi evolved digesting cell walls of algal ancestors of land plants.</title>
        <authorList>
            <person name="Chang Y."/>
            <person name="Wang S."/>
            <person name="Sekimoto S."/>
            <person name="Aerts A.L."/>
            <person name="Choi C."/>
            <person name="Clum A."/>
            <person name="LaButti K.M."/>
            <person name="Lindquist E.A."/>
            <person name="Yee Ngan C."/>
            <person name="Ohm R.A."/>
            <person name="Salamov A.A."/>
            <person name="Grigoriev I.V."/>
            <person name="Spatafora J.W."/>
            <person name="Berbee M.L."/>
        </authorList>
    </citation>
    <scope>NUCLEOTIDE SEQUENCE [LARGE SCALE GENOMIC DNA]</scope>
    <source>
        <strain evidence="9 10">NRRL 28638</strain>
    </source>
</reference>
<feature type="region of interest" description="Disordered" evidence="7">
    <location>
        <begin position="148"/>
        <end position="195"/>
    </location>
</feature>
<evidence type="ECO:0000256" key="2">
    <source>
        <dbReference type="ARBA" id="ARBA00009950"/>
    </source>
</evidence>
<keyword evidence="5 8" id="KW-1133">Transmembrane helix</keyword>
<keyword evidence="4" id="KW-0256">Endoplasmic reticulum</keyword>
<dbReference type="Proteomes" id="UP000070444">
    <property type="component" value="Unassembled WGS sequence"/>
</dbReference>